<dbReference type="InterPro" id="IPR004761">
    <property type="entry name" value="Spore_GerAB"/>
</dbReference>
<evidence type="ECO:0000313" key="10">
    <source>
        <dbReference type="Proteomes" id="UP000250369"/>
    </source>
</evidence>
<protein>
    <submittedName>
        <fullName evidence="9">Spore gernimation protein</fullName>
    </submittedName>
</protein>
<dbReference type="RefSeq" id="WP_113035705.1">
    <property type="nucleotide sequence ID" value="NZ_QMFB01000034.1"/>
</dbReference>
<evidence type="ECO:0000256" key="3">
    <source>
        <dbReference type="ARBA" id="ARBA00022448"/>
    </source>
</evidence>
<feature type="transmembrane region" description="Helical" evidence="8">
    <location>
        <begin position="117"/>
        <end position="138"/>
    </location>
</feature>
<comment type="similarity">
    <text evidence="2">Belongs to the amino acid-polyamine-organocation (APC) superfamily. Spore germination protein (SGP) (TC 2.A.3.9) family.</text>
</comment>
<feature type="transmembrane region" description="Helical" evidence="8">
    <location>
        <begin position="12"/>
        <end position="34"/>
    </location>
</feature>
<comment type="subcellular location">
    <subcellularLocation>
        <location evidence="1">Membrane</location>
        <topology evidence="1">Multi-pass membrane protein</topology>
    </subcellularLocation>
</comment>
<dbReference type="Proteomes" id="UP000250369">
    <property type="component" value="Unassembled WGS sequence"/>
</dbReference>
<keyword evidence="6 8" id="KW-1133">Transmembrane helix</keyword>
<feature type="transmembrane region" description="Helical" evidence="8">
    <location>
        <begin position="147"/>
        <end position="167"/>
    </location>
</feature>
<accession>A0A329LXH9</accession>
<evidence type="ECO:0000256" key="5">
    <source>
        <dbReference type="ARBA" id="ARBA00022692"/>
    </source>
</evidence>
<dbReference type="Pfam" id="PF03845">
    <property type="entry name" value="Spore_permease"/>
    <property type="match status" value="1"/>
</dbReference>
<dbReference type="EMBL" id="QMFB01000034">
    <property type="protein sequence ID" value="RAV12158.1"/>
    <property type="molecule type" value="Genomic_DNA"/>
</dbReference>
<gene>
    <name evidence="9" type="ORF">DQG23_35120</name>
</gene>
<evidence type="ECO:0000256" key="1">
    <source>
        <dbReference type="ARBA" id="ARBA00004141"/>
    </source>
</evidence>
<feature type="transmembrane region" description="Helical" evidence="8">
    <location>
        <begin position="219"/>
        <end position="244"/>
    </location>
</feature>
<keyword evidence="7 8" id="KW-0472">Membrane</keyword>
<dbReference type="GO" id="GO:0016020">
    <property type="term" value="C:membrane"/>
    <property type="evidence" value="ECO:0007669"/>
    <property type="project" value="UniProtKB-SubCell"/>
</dbReference>
<comment type="caution">
    <text evidence="9">The sequence shown here is derived from an EMBL/GenBank/DDBJ whole genome shotgun (WGS) entry which is preliminary data.</text>
</comment>
<dbReference type="AlphaFoldDB" id="A0A329LXH9"/>
<organism evidence="9 10">
    <name type="scientific">Paenibacillus contaminans</name>
    <dbReference type="NCBI Taxonomy" id="450362"/>
    <lineage>
        <taxon>Bacteria</taxon>
        <taxon>Bacillati</taxon>
        <taxon>Bacillota</taxon>
        <taxon>Bacilli</taxon>
        <taxon>Bacillales</taxon>
        <taxon>Paenibacillaceae</taxon>
        <taxon>Paenibacillus</taxon>
    </lineage>
</organism>
<name>A0A329LXH9_9BACL</name>
<evidence type="ECO:0000256" key="8">
    <source>
        <dbReference type="SAM" id="Phobius"/>
    </source>
</evidence>
<keyword evidence="4" id="KW-0309">Germination</keyword>
<feature type="transmembrane region" description="Helical" evidence="8">
    <location>
        <begin position="82"/>
        <end position="105"/>
    </location>
</feature>
<keyword evidence="5 8" id="KW-0812">Transmembrane</keyword>
<proteinExistence type="inferred from homology"/>
<reference evidence="9 10" key="1">
    <citation type="journal article" date="2009" name="Int. J. Syst. Evol. Microbiol.">
        <title>Paenibacillus contaminans sp. nov., isolated from a contaminated laboratory plate.</title>
        <authorList>
            <person name="Chou J.H."/>
            <person name="Lee J.H."/>
            <person name="Lin M.C."/>
            <person name="Chang P.S."/>
            <person name="Arun A.B."/>
            <person name="Young C.C."/>
            <person name="Chen W.M."/>
        </authorList>
    </citation>
    <scope>NUCLEOTIDE SEQUENCE [LARGE SCALE GENOMIC DNA]</scope>
    <source>
        <strain evidence="9 10">CKOBP-6</strain>
    </source>
</reference>
<evidence type="ECO:0000256" key="7">
    <source>
        <dbReference type="ARBA" id="ARBA00023136"/>
    </source>
</evidence>
<keyword evidence="3" id="KW-0813">Transport</keyword>
<feature type="transmembrane region" description="Helical" evidence="8">
    <location>
        <begin position="40"/>
        <end position="61"/>
    </location>
</feature>
<evidence type="ECO:0000256" key="6">
    <source>
        <dbReference type="ARBA" id="ARBA00022989"/>
    </source>
</evidence>
<dbReference type="NCBIfam" id="TIGR00912">
    <property type="entry name" value="2A0309"/>
    <property type="match status" value="1"/>
</dbReference>
<dbReference type="GO" id="GO:0009847">
    <property type="term" value="P:spore germination"/>
    <property type="evidence" value="ECO:0007669"/>
    <property type="project" value="InterPro"/>
</dbReference>
<dbReference type="OrthoDB" id="2078716at2"/>
<feature type="transmembrane region" description="Helical" evidence="8">
    <location>
        <begin position="187"/>
        <end position="207"/>
    </location>
</feature>
<feature type="transmembrane region" description="Helical" evidence="8">
    <location>
        <begin position="336"/>
        <end position="359"/>
    </location>
</feature>
<dbReference type="PANTHER" id="PTHR34975:SF2">
    <property type="entry name" value="SPORE GERMINATION PROTEIN A2"/>
    <property type="match status" value="1"/>
</dbReference>
<evidence type="ECO:0000256" key="4">
    <source>
        <dbReference type="ARBA" id="ARBA00022544"/>
    </source>
</evidence>
<sequence length="363" mass="40034">MNHMEQISARQFMILVVLFTVGTTILITPSGLAAEAKQDAWITVLLGMAEGALLLFLYMSLSMRFPRLTLVEICLELLGKRLGTIAAVWFASFGFIAAATVIWGVSNFVTTELLVETPLKAVNLLFGAIVVIGVRVGIETLGRSAELAFPIVLALFVVLVVFISPQIDFDNIRPVLETGIKPHLKASLSYTSFSNLPLIVFLMIFPSSLAADPGKAKKAFWNAALVGGASMTLIVLLDILVLGADITAQTTYVSFLLAGKIRVFDFLQRFEAIVAGIWLTGMFYKTCIYFYSSVYGLAQTFKLNFRPLVLPIGLVLIAATHHIYPSIVYAHTWDELTWVPYTIMHGLVMPLVLLLIAAWRKRR</sequence>
<evidence type="ECO:0000256" key="2">
    <source>
        <dbReference type="ARBA" id="ARBA00007998"/>
    </source>
</evidence>
<dbReference type="PANTHER" id="PTHR34975">
    <property type="entry name" value="SPORE GERMINATION PROTEIN A2"/>
    <property type="match status" value="1"/>
</dbReference>
<feature type="transmembrane region" description="Helical" evidence="8">
    <location>
        <begin position="303"/>
        <end position="324"/>
    </location>
</feature>
<evidence type="ECO:0000313" key="9">
    <source>
        <dbReference type="EMBL" id="RAV12158.1"/>
    </source>
</evidence>
<feature type="transmembrane region" description="Helical" evidence="8">
    <location>
        <begin position="272"/>
        <end position="291"/>
    </location>
</feature>
<keyword evidence="10" id="KW-1185">Reference proteome</keyword>